<dbReference type="InterPro" id="IPR050060">
    <property type="entry name" value="Phosphoglucosamine_mutase"/>
</dbReference>
<evidence type="ECO:0000256" key="4">
    <source>
        <dbReference type="ARBA" id="ARBA00022723"/>
    </source>
</evidence>
<evidence type="ECO:0000313" key="13">
    <source>
        <dbReference type="Proteomes" id="UP000654108"/>
    </source>
</evidence>
<evidence type="ECO:0000259" key="11">
    <source>
        <dbReference type="Pfam" id="PF02880"/>
    </source>
</evidence>
<dbReference type="SUPFAM" id="SSF55957">
    <property type="entry name" value="Phosphoglucomutase, C-terminal domain"/>
    <property type="match status" value="1"/>
</dbReference>
<dbReference type="EMBL" id="JACYFU010000001">
    <property type="protein sequence ID" value="MBD8064962.1"/>
    <property type="molecule type" value="Genomic_DNA"/>
</dbReference>
<gene>
    <name evidence="12" type="ORF">IC608_05690</name>
</gene>
<dbReference type="PROSITE" id="PS00710">
    <property type="entry name" value="PGM_PMM"/>
    <property type="match status" value="1"/>
</dbReference>
<accession>A0A927FT80</accession>
<name>A0A927FT80_9HYPH</name>
<evidence type="ECO:0000259" key="9">
    <source>
        <dbReference type="Pfam" id="PF02878"/>
    </source>
</evidence>
<evidence type="ECO:0000256" key="5">
    <source>
        <dbReference type="ARBA" id="ARBA00022842"/>
    </source>
</evidence>
<evidence type="ECO:0000256" key="7">
    <source>
        <dbReference type="RuleBase" id="RU004326"/>
    </source>
</evidence>
<sequence>MSSLKFGTSGLRGLVTDLTPDACRSYTAAFVHHLRAAKALQPGQTILVGRDLRSSSGRIAQDVLGAIRGQGFSAVDCGELPTPALALHAMRVGSPAVMVTGSHIPDDRNGLKFYRADGEIDKADEQGILAALATAMEAPAAASTARTTDEALGAYTRRYLALGSDLLSGLTIGVYQHSSIARDLLVSLLQGLGASVLAYGRSDTFVPVDTEALRPEDVSLARDWAAAHDVDAIVSTDGDADRPLIADAAGRFIRGDLVGTLTAQWLEADQVVTPVTSTSSIERSGLFCKVIRTRVGSPYVIAGMAEADGHVVVGFEANGGVLMGGASPRRQLEALPTRDAALPIIAVLALAKEKGLPLSELVATLPARFTASDRLKETPATATTPFLERLTQPQAAGEFLQDIGPLQAVDVKDGVRLTLTSGETIHFRASGNAPELRCYTEADTDRRADQLLRWGLEKAKALLV</sequence>
<evidence type="ECO:0000313" key="12">
    <source>
        <dbReference type="EMBL" id="MBD8064962.1"/>
    </source>
</evidence>
<dbReference type="Gene3D" id="3.40.120.10">
    <property type="entry name" value="Alpha-D-Glucose-1,6-Bisphosphate, subunit A, domain 3"/>
    <property type="match status" value="3"/>
</dbReference>
<evidence type="ECO:0000256" key="2">
    <source>
        <dbReference type="ARBA" id="ARBA00010231"/>
    </source>
</evidence>
<keyword evidence="6" id="KW-0413">Isomerase</keyword>
<evidence type="ECO:0000259" key="8">
    <source>
        <dbReference type="Pfam" id="PF00408"/>
    </source>
</evidence>
<proteinExistence type="inferred from homology"/>
<dbReference type="InterPro" id="IPR016055">
    <property type="entry name" value="A-D-PHexomutase_a/b/a-I/II/III"/>
</dbReference>
<dbReference type="PANTHER" id="PTHR42946">
    <property type="entry name" value="PHOSPHOHEXOSE MUTASE"/>
    <property type="match status" value="1"/>
</dbReference>
<dbReference type="CDD" id="cd03088">
    <property type="entry name" value="ManB"/>
    <property type="match status" value="1"/>
</dbReference>
<evidence type="ECO:0000256" key="1">
    <source>
        <dbReference type="ARBA" id="ARBA00001946"/>
    </source>
</evidence>
<dbReference type="Pfam" id="PF02879">
    <property type="entry name" value="PGM_PMM_II"/>
    <property type="match status" value="1"/>
</dbReference>
<keyword evidence="13" id="KW-1185">Reference proteome</keyword>
<dbReference type="Proteomes" id="UP000654108">
    <property type="component" value="Unassembled WGS sequence"/>
</dbReference>
<comment type="caution">
    <text evidence="12">The sequence shown here is derived from an EMBL/GenBank/DDBJ whole genome shotgun (WGS) entry which is preliminary data.</text>
</comment>
<feature type="domain" description="Alpha-D-phosphohexomutase C-terminal" evidence="8">
    <location>
        <begin position="403"/>
        <end position="451"/>
    </location>
</feature>
<dbReference type="InterPro" id="IPR005845">
    <property type="entry name" value="A-D-PHexomutase_a/b/a-II"/>
</dbReference>
<dbReference type="Gene3D" id="3.30.310.50">
    <property type="entry name" value="Alpha-D-phosphohexomutase, C-terminal domain"/>
    <property type="match status" value="1"/>
</dbReference>
<dbReference type="InterPro" id="IPR005846">
    <property type="entry name" value="A-D-PHexomutase_a/b/a-III"/>
</dbReference>
<evidence type="ECO:0000256" key="6">
    <source>
        <dbReference type="ARBA" id="ARBA00023235"/>
    </source>
</evidence>
<keyword evidence="3" id="KW-0597">Phosphoprotein</keyword>
<keyword evidence="5 7" id="KW-0460">Magnesium</keyword>
<dbReference type="GO" id="GO:0005975">
    <property type="term" value="P:carbohydrate metabolic process"/>
    <property type="evidence" value="ECO:0007669"/>
    <property type="project" value="InterPro"/>
</dbReference>
<dbReference type="Pfam" id="PF00408">
    <property type="entry name" value="PGM_PMM_IV"/>
    <property type="match status" value="1"/>
</dbReference>
<dbReference type="PANTHER" id="PTHR42946:SF1">
    <property type="entry name" value="PHOSPHOGLUCOMUTASE (ALPHA-D-GLUCOSE-1,6-BISPHOSPHATE-DEPENDENT)"/>
    <property type="match status" value="1"/>
</dbReference>
<protein>
    <submittedName>
        <fullName evidence="12">Phosphomannomutase</fullName>
    </submittedName>
</protein>
<comment type="cofactor">
    <cofactor evidence="1">
        <name>Mg(2+)</name>
        <dbReference type="ChEBI" id="CHEBI:18420"/>
    </cofactor>
</comment>
<feature type="domain" description="Alpha-D-phosphohexomutase alpha/beta/alpha" evidence="10">
    <location>
        <begin position="168"/>
        <end position="250"/>
    </location>
</feature>
<dbReference type="InterPro" id="IPR036900">
    <property type="entry name" value="A-D-PHexomutase_C_sf"/>
</dbReference>
<comment type="similarity">
    <text evidence="2 7">Belongs to the phosphohexose mutase family.</text>
</comment>
<dbReference type="SUPFAM" id="SSF53738">
    <property type="entry name" value="Phosphoglucomutase, first 3 domains"/>
    <property type="match status" value="3"/>
</dbReference>
<dbReference type="InterPro" id="IPR005843">
    <property type="entry name" value="A-D-PHexomutase_C"/>
</dbReference>
<feature type="domain" description="Alpha-D-phosphohexomutase alpha/beta/alpha" evidence="9">
    <location>
        <begin position="4"/>
        <end position="135"/>
    </location>
</feature>
<dbReference type="InterPro" id="IPR016066">
    <property type="entry name" value="A-D-PHexomutase_CS"/>
</dbReference>
<dbReference type="AlphaFoldDB" id="A0A927FT80"/>
<organism evidence="12 13">
    <name type="scientific">Devosia oryzisoli</name>
    <dbReference type="NCBI Taxonomy" id="2774138"/>
    <lineage>
        <taxon>Bacteria</taxon>
        <taxon>Pseudomonadati</taxon>
        <taxon>Pseudomonadota</taxon>
        <taxon>Alphaproteobacteria</taxon>
        <taxon>Hyphomicrobiales</taxon>
        <taxon>Devosiaceae</taxon>
        <taxon>Devosia</taxon>
    </lineage>
</organism>
<dbReference type="RefSeq" id="WP_191773394.1">
    <property type="nucleotide sequence ID" value="NZ_JACYFU010000001.1"/>
</dbReference>
<dbReference type="GO" id="GO:0004615">
    <property type="term" value="F:phosphomannomutase activity"/>
    <property type="evidence" value="ECO:0007669"/>
    <property type="project" value="TreeGrafter"/>
</dbReference>
<feature type="domain" description="Alpha-D-phosphohexomutase alpha/beta/alpha" evidence="11">
    <location>
        <begin position="262"/>
        <end position="368"/>
    </location>
</feature>
<keyword evidence="4 7" id="KW-0479">Metal-binding</keyword>
<dbReference type="Pfam" id="PF02878">
    <property type="entry name" value="PGM_PMM_I"/>
    <property type="match status" value="1"/>
</dbReference>
<dbReference type="InterPro" id="IPR005844">
    <property type="entry name" value="A-D-PHexomutase_a/b/a-I"/>
</dbReference>
<dbReference type="GO" id="GO:0000287">
    <property type="term" value="F:magnesium ion binding"/>
    <property type="evidence" value="ECO:0007669"/>
    <property type="project" value="InterPro"/>
</dbReference>
<dbReference type="Pfam" id="PF02880">
    <property type="entry name" value="PGM_PMM_III"/>
    <property type="match status" value="1"/>
</dbReference>
<evidence type="ECO:0000259" key="10">
    <source>
        <dbReference type="Pfam" id="PF02879"/>
    </source>
</evidence>
<reference evidence="12" key="1">
    <citation type="submission" date="2020-09" db="EMBL/GenBank/DDBJ databases">
        <title>Genome seq and assembly of Devosia sp.</title>
        <authorList>
            <person name="Chhetri G."/>
        </authorList>
    </citation>
    <scope>NUCLEOTIDE SEQUENCE</scope>
    <source>
        <strain evidence="12">PTR5</strain>
    </source>
</reference>
<evidence type="ECO:0000256" key="3">
    <source>
        <dbReference type="ARBA" id="ARBA00022553"/>
    </source>
</evidence>